<evidence type="ECO:0000313" key="3">
    <source>
        <dbReference type="Proteomes" id="UP000235145"/>
    </source>
</evidence>
<evidence type="ECO:0000313" key="2">
    <source>
        <dbReference type="EMBL" id="KAJ0204698.1"/>
    </source>
</evidence>
<proteinExistence type="predicted"/>
<comment type="caution">
    <text evidence="2">The sequence shown here is derived from an EMBL/GenBank/DDBJ whole genome shotgun (WGS) entry which is preliminary data.</text>
</comment>
<dbReference type="PANTHER" id="PTHR35499:SF4">
    <property type="entry name" value="ALC-INTERACTING PROTEIN 1"/>
    <property type="match status" value="1"/>
</dbReference>
<dbReference type="Gramene" id="rna-gnl|WGS:NBSK|LSAT_5X149441_mrna">
    <property type="protein sequence ID" value="cds-PLY67029.1"/>
    <property type="gene ID" value="gene-LSAT_5X149441"/>
</dbReference>
<feature type="domain" description="DUF3741" evidence="1">
    <location>
        <begin position="66"/>
        <end position="80"/>
    </location>
</feature>
<dbReference type="InterPro" id="IPR032795">
    <property type="entry name" value="DUF3741-assoc"/>
</dbReference>
<organism evidence="2 3">
    <name type="scientific">Lactuca sativa</name>
    <name type="common">Garden lettuce</name>
    <dbReference type="NCBI Taxonomy" id="4236"/>
    <lineage>
        <taxon>Eukaryota</taxon>
        <taxon>Viridiplantae</taxon>
        <taxon>Streptophyta</taxon>
        <taxon>Embryophyta</taxon>
        <taxon>Tracheophyta</taxon>
        <taxon>Spermatophyta</taxon>
        <taxon>Magnoliopsida</taxon>
        <taxon>eudicotyledons</taxon>
        <taxon>Gunneridae</taxon>
        <taxon>Pentapetalae</taxon>
        <taxon>asterids</taxon>
        <taxon>campanulids</taxon>
        <taxon>Asterales</taxon>
        <taxon>Asteraceae</taxon>
        <taxon>Cichorioideae</taxon>
        <taxon>Cichorieae</taxon>
        <taxon>Lactucinae</taxon>
        <taxon>Lactuca</taxon>
    </lineage>
</organism>
<dbReference type="EMBL" id="NBSK02000005">
    <property type="protein sequence ID" value="KAJ0204698.1"/>
    <property type="molecule type" value="Genomic_DNA"/>
</dbReference>
<evidence type="ECO:0000259" key="1">
    <source>
        <dbReference type="Pfam" id="PF14383"/>
    </source>
</evidence>
<reference evidence="2 3" key="1">
    <citation type="journal article" date="2017" name="Nat. Commun.">
        <title>Genome assembly with in vitro proximity ligation data and whole-genome triplication in lettuce.</title>
        <authorList>
            <person name="Reyes-Chin-Wo S."/>
            <person name="Wang Z."/>
            <person name="Yang X."/>
            <person name="Kozik A."/>
            <person name="Arikit S."/>
            <person name="Song C."/>
            <person name="Xia L."/>
            <person name="Froenicke L."/>
            <person name="Lavelle D.O."/>
            <person name="Truco M.J."/>
            <person name="Xia R."/>
            <person name="Zhu S."/>
            <person name="Xu C."/>
            <person name="Xu H."/>
            <person name="Xu X."/>
            <person name="Cox K."/>
            <person name="Korf I."/>
            <person name="Meyers B.C."/>
            <person name="Michelmore R.W."/>
        </authorList>
    </citation>
    <scope>NUCLEOTIDE SEQUENCE [LARGE SCALE GENOMIC DNA]</scope>
    <source>
        <strain evidence="3">cv. Salinas</strain>
        <tissue evidence="2">Seedlings</tissue>
    </source>
</reference>
<accession>A0A9R1VH95</accession>
<dbReference type="PANTHER" id="PTHR35499">
    <property type="entry name" value="OS05G0128300 PROTEIN"/>
    <property type="match status" value="1"/>
</dbReference>
<gene>
    <name evidence="2" type="ORF">LSAT_V11C500283010</name>
</gene>
<protein>
    <recommendedName>
        <fullName evidence="1">DUF3741 domain-containing protein</fullName>
    </recommendedName>
</protein>
<dbReference type="Proteomes" id="UP000235145">
    <property type="component" value="Unassembled WGS sequence"/>
</dbReference>
<dbReference type="AlphaFoldDB" id="A0A9R1VH95"/>
<dbReference type="Pfam" id="PF14383">
    <property type="entry name" value="VARLMGL"/>
    <property type="match status" value="1"/>
</dbReference>
<sequence>MTNSKDDTPTTCFSSILRRLLCTGGLPTHPSSDTDNPEGSTRLLSRTDLSIKHQPSSPTRSTIPAGIVARLMGLDSIPKSPHTTVMRKSRSVGSVDFLPNFEILKQHHHHRARTSVSFREVPTFLRASHNHVYGKVDPVRKSEMGLFPIEERSQNLNKKKKVQSQKQNLKIKSEESVSCGQGKCRIRKKEVLNAAKKKVIDDGFPEEQKKKNCKSRKRTYNHPLPKMGKHDRKAKKKVMLKRKESEYSEEYCIKVLMEVCRLTRDETNGSVWVVNNLQDISYEIGQEILQVLVYEMIDVLL</sequence>
<name>A0A9R1VH95_LACSA</name>
<keyword evidence="3" id="KW-1185">Reference proteome</keyword>